<evidence type="ECO:0000313" key="15">
    <source>
        <dbReference type="Proteomes" id="UP001059971"/>
    </source>
</evidence>
<feature type="transmembrane region" description="Helical" evidence="11">
    <location>
        <begin position="23"/>
        <end position="43"/>
    </location>
</feature>
<evidence type="ECO:0000256" key="6">
    <source>
        <dbReference type="ARBA" id="ARBA00022692"/>
    </source>
</evidence>
<keyword evidence="7" id="KW-0653">Protein transport</keyword>
<proteinExistence type="inferred from homology"/>
<evidence type="ECO:0000256" key="10">
    <source>
        <dbReference type="PIRNR" id="PIRNR002786"/>
    </source>
</evidence>
<dbReference type="InterPro" id="IPR045584">
    <property type="entry name" value="Pilin-like"/>
</dbReference>
<dbReference type="EMBL" id="AP018817">
    <property type="protein sequence ID" value="BBF70134.1"/>
    <property type="molecule type" value="Genomic_DNA"/>
</dbReference>
<dbReference type="Gene3D" id="1.10.40.60">
    <property type="entry name" value="EpsJ-like"/>
    <property type="match status" value="2"/>
</dbReference>
<comment type="similarity">
    <text evidence="2 10">Belongs to the GSP K family.</text>
</comment>
<dbReference type="Gene3D" id="3.30.1300.30">
    <property type="entry name" value="GSPII I/J protein-like"/>
    <property type="match status" value="1"/>
</dbReference>
<evidence type="ECO:0000256" key="1">
    <source>
        <dbReference type="ARBA" id="ARBA00004533"/>
    </source>
</evidence>
<evidence type="ECO:0000256" key="2">
    <source>
        <dbReference type="ARBA" id="ARBA00007246"/>
    </source>
</evidence>
<evidence type="ECO:0000256" key="11">
    <source>
        <dbReference type="SAM" id="Phobius"/>
    </source>
</evidence>
<keyword evidence="5 10" id="KW-0997">Cell inner membrane</keyword>
<dbReference type="RefSeq" id="WP_261934556.1">
    <property type="nucleotide sequence ID" value="NZ_AP018817.1"/>
</dbReference>
<evidence type="ECO:0000256" key="4">
    <source>
        <dbReference type="ARBA" id="ARBA00022475"/>
    </source>
</evidence>
<reference evidence="14" key="1">
    <citation type="submission" date="2018-07" db="EMBL/GenBank/DDBJ databases">
        <title>Complete genome sequence of Sphingomonas bisphenolicum strain AO1, a bisphenol A degradative bacterium isolated from Japanese farm field.</title>
        <authorList>
            <person name="Murakami M."/>
            <person name="Koh M."/>
            <person name="Koba S."/>
            <person name="Matsumura Y."/>
        </authorList>
    </citation>
    <scope>NUCLEOTIDE SEQUENCE</scope>
    <source>
        <strain evidence="14">AO1</strain>
    </source>
</reference>
<dbReference type="SUPFAM" id="SSF158544">
    <property type="entry name" value="GspK insert domain-like"/>
    <property type="match status" value="2"/>
</dbReference>
<gene>
    <name evidence="14" type="primary">xcsK</name>
    <name evidence="14" type="ORF">SBA_ch1_23340</name>
</gene>
<dbReference type="InterPro" id="IPR049031">
    <property type="entry name" value="T2SSK_SAM-like_1st"/>
</dbReference>
<dbReference type="PANTHER" id="PTHR38831">
    <property type="entry name" value="TYPE II SECRETION SYSTEM PROTEIN K"/>
    <property type="match status" value="1"/>
</dbReference>
<evidence type="ECO:0000256" key="9">
    <source>
        <dbReference type="ARBA" id="ARBA00023136"/>
    </source>
</evidence>
<evidence type="ECO:0000256" key="8">
    <source>
        <dbReference type="ARBA" id="ARBA00022989"/>
    </source>
</evidence>
<keyword evidence="9 10" id="KW-0472">Membrane</keyword>
<evidence type="ECO:0000256" key="5">
    <source>
        <dbReference type="ARBA" id="ARBA00022519"/>
    </source>
</evidence>
<accession>A0ABN5WCX3</accession>
<evidence type="ECO:0000256" key="3">
    <source>
        <dbReference type="ARBA" id="ARBA00022448"/>
    </source>
</evidence>
<evidence type="ECO:0000259" key="13">
    <source>
        <dbReference type="Pfam" id="PF21687"/>
    </source>
</evidence>
<keyword evidence="4 10" id="KW-1003">Cell membrane</keyword>
<evidence type="ECO:0000256" key="7">
    <source>
        <dbReference type="ARBA" id="ARBA00022927"/>
    </source>
</evidence>
<evidence type="ECO:0000313" key="14">
    <source>
        <dbReference type="EMBL" id="BBF70134.1"/>
    </source>
</evidence>
<dbReference type="Proteomes" id="UP001059971">
    <property type="component" value="Chromosome 1"/>
</dbReference>
<dbReference type="PIRSF" id="PIRSF002786">
    <property type="entry name" value="XcpX"/>
    <property type="match status" value="1"/>
</dbReference>
<dbReference type="InterPro" id="IPR049179">
    <property type="entry name" value="T2SSK_SAM-like_2nd"/>
</dbReference>
<keyword evidence="3 10" id="KW-0813">Transport</keyword>
<protein>
    <recommendedName>
        <fullName evidence="10">Type II secretion system protein K</fullName>
    </recommendedName>
</protein>
<dbReference type="PANTHER" id="PTHR38831:SF1">
    <property type="entry name" value="TYPE II SECRETION SYSTEM PROTEIN K-RELATED"/>
    <property type="match status" value="1"/>
</dbReference>
<organism evidence="14 15">
    <name type="scientific">Sphingomonas bisphenolicum</name>
    <dbReference type="NCBI Taxonomy" id="296544"/>
    <lineage>
        <taxon>Bacteria</taxon>
        <taxon>Pseudomonadati</taxon>
        <taxon>Pseudomonadota</taxon>
        <taxon>Alphaproteobacteria</taxon>
        <taxon>Sphingomonadales</taxon>
        <taxon>Sphingomonadaceae</taxon>
        <taxon>Sphingomonas</taxon>
    </lineage>
</organism>
<evidence type="ECO:0000259" key="12">
    <source>
        <dbReference type="Pfam" id="PF03934"/>
    </source>
</evidence>
<name>A0ABN5WCX3_9SPHN</name>
<keyword evidence="6 11" id="KW-0812">Transmembrane</keyword>
<feature type="domain" description="T2SS protein K second SAM-like" evidence="12">
    <location>
        <begin position="233"/>
        <end position="290"/>
    </location>
</feature>
<dbReference type="InterPro" id="IPR038072">
    <property type="entry name" value="GspK_central_sf"/>
</dbReference>
<dbReference type="InterPro" id="IPR005628">
    <property type="entry name" value="GspK"/>
</dbReference>
<keyword evidence="8 11" id="KW-1133">Transmembrane helix</keyword>
<comment type="subcellular location">
    <subcellularLocation>
        <location evidence="1 10">Cell inner membrane</location>
    </subcellularLocation>
</comment>
<dbReference type="Pfam" id="PF03934">
    <property type="entry name" value="T2SSK"/>
    <property type="match status" value="1"/>
</dbReference>
<dbReference type="NCBIfam" id="NF037980">
    <property type="entry name" value="T2SS_GspK"/>
    <property type="match status" value="1"/>
</dbReference>
<dbReference type="SUPFAM" id="SSF54523">
    <property type="entry name" value="Pili subunits"/>
    <property type="match status" value="1"/>
</dbReference>
<sequence>MPDPLSSVPPYTASRGTKNERGAALLTVLLLVAVMAVVAATALERVALATRMTGNGGAVDQGRAYADAATEMARLRIADLTESNPARITLAGGWMGTPQSLPVPGGIATARVTDAGNCFNLNSVVSGESETSLKVRPIGVGQFQGLLQALGVDARQAQAAAASLADWIDTDSAPQPGGAEDETYARMERPYRAANRMMVDASELRAVSGISPAIYALARPWICALPVTTLSPININTLLPDQAPLFAMLMPGQLSVGQARQLLAQRPADGYGSTVQFWALPSLAGLSPMTEVQEQVKLTTGFFGVDVSVDVGGTQVVERALIDARQSPATLVRRSWGAGA</sequence>
<feature type="domain" description="T2SS protein K first SAM-like" evidence="13">
    <location>
        <begin position="117"/>
        <end position="226"/>
    </location>
</feature>
<dbReference type="Pfam" id="PF21687">
    <property type="entry name" value="T2SSK_1st"/>
    <property type="match status" value="1"/>
</dbReference>
<keyword evidence="15" id="KW-1185">Reference proteome</keyword>